<feature type="transmembrane region" description="Helical" evidence="6">
    <location>
        <begin position="487"/>
        <end position="506"/>
    </location>
</feature>
<comment type="caution">
    <text evidence="8">The sequence shown here is derived from an EMBL/GenBank/DDBJ whole genome shotgun (WGS) entry which is preliminary data.</text>
</comment>
<protein>
    <recommendedName>
        <fullName evidence="7">Citrate transporter-like domain-containing protein</fullName>
    </recommendedName>
</protein>
<evidence type="ECO:0000256" key="2">
    <source>
        <dbReference type="ARBA" id="ARBA00022448"/>
    </source>
</evidence>
<feature type="transmembrane region" description="Helical" evidence="6">
    <location>
        <begin position="238"/>
        <end position="257"/>
    </location>
</feature>
<sequence>MAKHVTVRENHQVSIPKNTSKGYIISEIPSHDKLWVRLGGALLPPYYSNLSTHSLQVWVQFIILLNPLMYVQNISSVWRVPLVTENLIGVVPEVRQKHEFKLANFTVDPYTNCILRVNMKTNLKTNLPLSLSYNVQPINMDDGIVYAALVLVLLYILIIFEVIHRTLAAMLISTMSIAILAALNARPSLEEVVSWIDIETLLLLFSMMTLVSIFSETGIFDYTAVLAYKLTSGREWPLINSLCFLTALLSCFLDNVTTGLLMTPITIRLCEVTKLDPIPVLISMIIFSNIGGAITPIGDPPNVIIASNPDVIKSGINFSSFILHMGLGVILVSIFTYLHLRYLYRNVRNLRSSEPQEVLELKREIAVWQRAAACMSSYSKDEEVVKETLKKRSTRLIGKLNTRTRTHMSQGDNYNDNLEDLQKRYPIRDKPLLIKSGCTLIFVITLFFLHSIPEIGRLGLGWTSLLGALLLLLLYDRGDIESVFSRVEWSTLLFFGALFVIMEQTQHVIMSVEQESRLAVAILLILWVSAIASAFVDNIPLTTMMIKVATVLADDAELQLPLQPLVWALSFGACFGGNGTLFGSSSNIVCAGVAEQHGYRFTFMQFMKIGFPIMITSVVVVSFYLMLVHVVLQWH</sequence>
<gene>
    <name evidence="8" type="ORF">RI129_012722</name>
</gene>
<evidence type="ECO:0000256" key="3">
    <source>
        <dbReference type="ARBA" id="ARBA00022692"/>
    </source>
</evidence>
<evidence type="ECO:0000313" key="8">
    <source>
        <dbReference type="EMBL" id="KAK5638427.1"/>
    </source>
</evidence>
<feature type="transmembrane region" description="Helical" evidence="6">
    <location>
        <begin position="166"/>
        <end position="185"/>
    </location>
</feature>
<reference evidence="8 9" key="1">
    <citation type="journal article" date="2024" name="Insects">
        <title>An Improved Chromosome-Level Genome Assembly of the Firefly Pyrocoelia pectoralis.</title>
        <authorList>
            <person name="Fu X."/>
            <person name="Meyer-Rochow V.B."/>
            <person name="Ballantyne L."/>
            <person name="Zhu X."/>
        </authorList>
    </citation>
    <scope>NUCLEOTIDE SEQUENCE [LARGE SCALE GENOMIC DNA]</scope>
    <source>
        <strain evidence="8">XCY_ONT2</strain>
    </source>
</reference>
<dbReference type="PANTHER" id="PTHR43568:SF1">
    <property type="entry name" value="P PROTEIN"/>
    <property type="match status" value="1"/>
</dbReference>
<keyword evidence="2" id="KW-0813">Transport</keyword>
<feature type="transmembrane region" description="Helical" evidence="6">
    <location>
        <begin position="192"/>
        <end position="214"/>
    </location>
</feature>
<evidence type="ECO:0000256" key="6">
    <source>
        <dbReference type="SAM" id="Phobius"/>
    </source>
</evidence>
<keyword evidence="4 6" id="KW-1133">Transmembrane helix</keyword>
<dbReference type="Pfam" id="PF03600">
    <property type="entry name" value="CitMHS"/>
    <property type="match status" value="1"/>
</dbReference>
<feature type="transmembrane region" description="Helical" evidence="6">
    <location>
        <begin position="458"/>
        <end position="475"/>
    </location>
</feature>
<keyword evidence="9" id="KW-1185">Reference proteome</keyword>
<proteinExistence type="predicted"/>
<accession>A0AAN7UYS9</accession>
<dbReference type="CDD" id="cd01116">
    <property type="entry name" value="P_permease"/>
    <property type="match status" value="1"/>
</dbReference>
<dbReference type="AlphaFoldDB" id="A0AAN7UYS9"/>
<dbReference type="PANTHER" id="PTHR43568">
    <property type="entry name" value="P PROTEIN"/>
    <property type="match status" value="1"/>
</dbReference>
<evidence type="ECO:0000259" key="7">
    <source>
        <dbReference type="Pfam" id="PF03600"/>
    </source>
</evidence>
<evidence type="ECO:0000256" key="5">
    <source>
        <dbReference type="ARBA" id="ARBA00023136"/>
    </source>
</evidence>
<evidence type="ECO:0000256" key="1">
    <source>
        <dbReference type="ARBA" id="ARBA00004141"/>
    </source>
</evidence>
<name>A0AAN7UYS9_9COLE</name>
<dbReference type="Proteomes" id="UP001329430">
    <property type="component" value="Chromosome 10"/>
</dbReference>
<dbReference type="EMBL" id="JAVRBK010000010">
    <property type="protein sequence ID" value="KAK5638427.1"/>
    <property type="molecule type" value="Genomic_DNA"/>
</dbReference>
<feature type="transmembrane region" description="Helical" evidence="6">
    <location>
        <begin position="432"/>
        <end position="452"/>
    </location>
</feature>
<feature type="transmembrane region" description="Helical" evidence="6">
    <location>
        <begin position="143"/>
        <end position="160"/>
    </location>
</feature>
<feature type="transmembrane region" description="Helical" evidence="6">
    <location>
        <begin position="518"/>
        <end position="536"/>
    </location>
</feature>
<organism evidence="8 9">
    <name type="scientific">Pyrocoelia pectoralis</name>
    <dbReference type="NCBI Taxonomy" id="417401"/>
    <lineage>
        <taxon>Eukaryota</taxon>
        <taxon>Metazoa</taxon>
        <taxon>Ecdysozoa</taxon>
        <taxon>Arthropoda</taxon>
        <taxon>Hexapoda</taxon>
        <taxon>Insecta</taxon>
        <taxon>Pterygota</taxon>
        <taxon>Neoptera</taxon>
        <taxon>Endopterygota</taxon>
        <taxon>Coleoptera</taxon>
        <taxon>Polyphaga</taxon>
        <taxon>Elateriformia</taxon>
        <taxon>Elateroidea</taxon>
        <taxon>Lampyridae</taxon>
        <taxon>Lampyrinae</taxon>
        <taxon>Pyrocoelia</taxon>
    </lineage>
</organism>
<feature type="transmembrane region" description="Helical" evidence="6">
    <location>
        <begin position="318"/>
        <end position="340"/>
    </location>
</feature>
<feature type="domain" description="Citrate transporter-like" evidence="7">
    <location>
        <begin position="155"/>
        <end position="572"/>
    </location>
</feature>
<dbReference type="InterPro" id="IPR051475">
    <property type="entry name" value="Diverse_Ion_Transporter"/>
</dbReference>
<dbReference type="InterPro" id="IPR004680">
    <property type="entry name" value="Cit_transptr-like_dom"/>
</dbReference>
<evidence type="ECO:0000313" key="9">
    <source>
        <dbReference type="Proteomes" id="UP001329430"/>
    </source>
</evidence>
<keyword evidence="5 6" id="KW-0472">Membrane</keyword>
<dbReference type="GO" id="GO:0016020">
    <property type="term" value="C:membrane"/>
    <property type="evidence" value="ECO:0007669"/>
    <property type="project" value="UniProtKB-SubCell"/>
</dbReference>
<evidence type="ECO:0000256" key="4">
    <source>
        <dbReference type="ARBA" id="ARBA00022989"/>
    </source>
</evidence>
<feature type="transmembrane region" description="Helical" evidence="6">
    <location>
        <begin position="609"/>
        <end position="632"/>
    </location>
</feature>
<comment type="subcellular location">
    <subcellularLocation>
        <location evidence="1">Membrane</location>
        <topology evidence="1">Multi-pass membrane protein</topology>
    </subcellularLocation>
</comment>
<dbReference type="GO" id="GO:0055085">
    <property type="term" value="P:transmembrane transport"/>
    <property type="evidence" value="ECO:0007669"/>
    <property type="project" value="InterPro"/>
</dbReference>
<keyword evidence="3 6" id="KW-0812">Transmembrane</keyword>
<feature type="transmembrane region" description="Helical" evidence="6">
    <location>
        <begin position="278"/>
        <end position="298"/>
    </location>
</feature>